<evidence type="ECO:0000256" key="10">
    <source>
        <dbReference type="ARBA" id="ARBA00023319"/>
    </source>
</evidence>
<organism evidence="15 16">
    <name type="scientific">Spermophilus dauricus</name>
    <name type="common">Daurian ground squirrel</name>
    <dbReference type="NCBI Taxonomy" id="99837"/>
    <lineage>
        <taxon>Eukaryota</taxon>
        <taxon>Metazoa</taxon>
        <taxon>Chordata</taxon>
        <taxon>Craniata</taxon>
        <taxon>Vertebrata</taxon>
        <taxon>Euteleostomi</taxon>
        <taxon>Mammalia</taxon>
        <taxon>Eutheria</taxon>
        <taxon>Euarchontoglires</taxon>
        <taxon>Glires</taxon>
        <taxon>Rodentia</taxon>
        <taxon>Sciuromorpha</taxon>
        <taxon>Sciuridae</taxon>
        <taxon>Xerinae</taxon>
        <taxon>Marmotini</taxon>
        <taxon>Spermophilus</taxon>
    </lineage>
</organism>
<dbReference type="GO" id="GO:0033691">
    <property type="term" value="F:sialic acid binding"/>
    <property type="evidence" value="ECO:0007669"/>
    <property type="project" value="TreeGrafter"/>
</dbReference>
<dbReference type="SMART" id="SM00409">
    <property type="entry name" value="IG"/>
    <property type="match status" value="2"/>
</dbReference>
<evidence type="ECO:0000313" key="16">
    <source>
        <dbReference type="Proteomes" id="UP000694422"/>
    </source>
</evidence>
<dbReference type="AlphaFoldDB" id="A0A8C9UL10"/>
<dbReference type="Pfam" id="PF07686">
    <property type="entry name" value="V-set"/>
    <property type="match status" value="1"/>
</dbReference>
<keyword evidence="2" id="KW-0812">Transmembrane</keyword>
<dbReference type="InterPro" id="IPR013783">
    <property type="entry name" value="Ig-like_fold"/>
</dbReference>
<dbReference type="SUPFAM" id="SSF48726">
    <property type="entry name" value="Immunoglobulin"/>
    <property type="match status" value="2"/>
</dbReference>
<dbReference type="PANTHER" id="PTHR12035">
    <property type="entry name" value="SIALIC ACID BINDING IMMUNOGLOBULIN-LIKE LECTIN"/>
    <property type="match status" value="1"/>
</dbReference>
<evidence type="ECO:0000256" key="8">
    <source>
        <dbReference type="ARBA" id="ARBA00023157"/>
    </source>
</evidence>
<evidence type="ECO:0000256" key="3">
    <source>
        <dbReference type="ARBA" id="ARBA00022729"/>
    </source>
</evidence>
<feature type="chain" id="PRO_5034306129" description="Ig-like domain-containing protein" evidence="13">
    <location>
        <begin position="18"/>
        <end position="354"/>
    </location>
</feature>
<evidence type="ECO:0000256" key="1">
    <source>
        <dbReference type="ARBA" id="ARBA00004479"/>
    </source>
</evidence>
<keyword evidence="6" id="KW-1133">Transmembrane helix</keyword>
<keyword evidence="16" id="KW-1185">Reference proteome</keyword>
<dbReference type="InterPro" id="IPR007110">
    <property type="entry name" value="Ig-like_dom"/>
</dbReference>
<accession>A0A8C9UL10</accession>
<name>A0A8C9UL10_SPEDA</name>
<keyword evidence="8" id="KW-1015">Disulfide bond</keyword>
<evidence type="ECO:0000256" key="5">
    <source>
        <dbReference type="ARBA" id="ARBA00022889"/>
    </source>
</evidence>
<dbReference type="GO" id="GO:0007155">
    <property type="term" value="P:cell adhesion"/>
    <property type="evidence" value="ECO:0007669"/>
    <property type="project" value="UniProtKB-KW"/>
</dbReference>
<dbReference type="FunFam" id="2.60.40.10:FF:000912">
    <property type="entry name" value="Myeloid cell surface antigen CD33"/>
    <property type="match status" value="1"/>
</dbReference>
<evidence type="ECO:0000259" key="14">
    <source>
        <dbReference type="PROSITE" id="PS50835"/>
    </source>
</evidence>
<reference evidence="15" key="1">
    <citation type="submission" date="2025-08" db="UniProtKB">
        <authorList>
            <consortium name="Ensembl"/>
        </authorList>
    </citation>
    <scope>IDENTIFICATION</scope>
</reference>
<proteinExistence type="inferred from homology"/>
<evidence type="ECO:0000256" key="13">
    <source>
        <dbReference type="SAM" id="SignalP"/>
    </source>
</evidence>
<dbReference type="PROSITE" id="PS50835">
    <property type="entry name" value="IG_LIKE"/>
    <property type="match status" value="1"/>
</dbReference>
<keyword evidence="5" id="KW-0130">Cell adhesion</keyword>
<dbReference type="InterPro" id="IPR013106">
    <property type="entry name" value="Ig_V-set"/>
</dbReference>
<dbReference type="GO" id="GO:0005886">
    <property type="term" value="C:plasma membrane"/>
    <property type="evidence" value="ECO:0007669"/>
    <property type="project" value="TreeGrafter"/>
</dbReference>
<protein>
    <recommendedName>
        <fullName evidence="14">Ig-like domain-containing protein</fullName>
    </recommendedName>
</protein>
<dbReference type="Gene3D" id="2.60.40.10">
    <property type="entry name" value="Immunoglobulins"/>
    <property type="match status" value="2"/>
</dbReference>
<evidence type="ECO:0000256" key="6">
    <source>
        <dbReference type="ARBA" id="ARBA00022989"/>
    </source>
</evidence>
<evidence type="ECO:0000256" key="4">
    <source>
        <dbReference type="ARBA" id="ARBA00022734"/>
    </source>
</evidence>
<keyword evidence="3 13" id="KW-0732">Signal</keyword>
<feature type="region of interest" description="Disordered" evidence="12">
    <location>
        <begin position="332"/>
        <end position="354"/>
    </location>
</feature>
<evidence type="ECO:0000256" key="7">
    <source>
        <dbReference type="ARBA" id="ARBA00023136"/>
    </source>
</evidence>
<evidence type="ECO:0000256" key="9">
    <source>
        <dbReference type="ARBA" id="ARBA00023180"/>
    </source>
</evidence>
<feature type="domain" description="Ig-like" evidence="14">
    <location>
        <begin position="138"/>
        <end position="221"/>
    </location>
</feature>
<comment type="similarity">
    <text evidence="11">Belongs to the immunoglobulin superfamily. SIGLEC (sialic acid binding Ig-like lectin) family.</text>
</comment>
<evidence type="ECO:0000256" key="2">
    <source>
        <dbReference type="ARBA" id="ARBA00022692"/>
    </source>
</evidence>
<comment type="subcellular location">
    <subcellularLocation>
        <location evidence="1">Membrane</location>
        <topology evidence="1">Single-pass type I membrane protein</topology>
    </subcellularLocation>
</comment>
<dbReference type="Ensembl" id="ENSSDAT00000004700.1">
    <property type="protein sequence ID" value="ENSSDAP00000004094.1"/>
    <property type="gene ID" value="ENSSDAG00000003846.1"/>
</dbReference>
<reference evidence="15" key="2">
    <citation type="submission" date="2025-09" db="UniProtKB">
        <authorList>
            <consortium name="Ensembl"/>
        </authorList>
    </citation>
    <scope>IDENTIFICATION</scope>
</reference>
<keyword evidence="4" id="KW-0430">Lectin</keyword>
<keyword evidence="7" id="KW-0472">Membrane</keyword>
<sequence>GTSWCMWPLLTVASVVGGPRCFSTPRTVTHSGGVDVLRSVKVQEGLCVLVPCSFSSGANTDHDSPVATNNPYRTGREETQGQFHLLADPGTNNCSLSIRDTQSSDSGLYFFQMEKGRFKWSYCANQVSVHVTALTHTPDILVPGTLESGRPSNLTCSVPWACEQGTPPTFSWNSAALTSLGPGNNHSSVLTLTLWPQDHGTNLTCQVKFPAAGVTTERTIQLNVTWAGKEVRPMAQVVLVAIGEVAVKILLLGLCLILLRSVLPRGGEEVWAGQASGAESHSPRAGDPRCQERVLRTPPGPWAIAVCPQFWPNVGEVGLIKEVCRPGLLGFPQSPPAPDRAEGREQCPLHQAAP</sequence>
<dbReference type="Proteomes" id="UP000694422">
    <property type="component" value="Unplaced"/>
</dbReference>
<evidence type="ECO:0000313" key="15">
    <source>
        <dbReference type="Ensembl" id="ENSSDAP00000004094.1"/>
    </source>
</evidence>
<feature type="signal peptide" evidence="13">
    <location>
        <begin position="1"/>
        <end position="17"/>
    </location>
</feature>
<dbReference type="InterPro" id="IPR003599">
    <property type="entry name" value="Ig_sub"/>
</dbReference>
<evidence type="ECO:0000256" key="12">
    <source>
        <dbReference type="SAM" id="MobiDB-lite"/>
    </source>
</evidence>
<dbReference type="PANTHER" id="PTHR12035:SF125">
    <property type="entry name" value="SIALIC ACID-BINDING IG-LIKE LECTIN 5"/>
    <property type="match status" value="1"/>
</dbReference>
<evidence type="ECO:0000256" key="11">
    <source>
        <dbReference type="ARBA" id="ARBA00038361"/>
    </source>
</evidence>
<dbReference type="GO" id="GO:0048029">
    <property type="term" value="F:monosaccharide binding"/>
    <property type="evidence" value="ECO:0007669"/>
    <property type="project" value="UniProtKB-ARBA"/>
</dbReference>
<keyword evidence="10" id="KW-0393">Immunoglobulin domain</keyword>
<keyword evidence="9" id="KW-0325">Glycoprotein</keyword>
<dbReference type="InterPro" id="IPR036179">
    <property type="entry name" value="Ig-like_dom_sf"/>
</dbReference>
<dbReference type="InterPro" id="IPR051036">
    <property type="entry name" value="SIGLEC"/>
</dbReference>